<keyword evidence="2 4" id="KW-0472">Membrane</keyword>
<comment type="similarity">
    <text evidence="4">Belongs to the BamE family.</text>
</comment>
<keyword evidence="6" id="KW-0449">Lipoprotein</keyword>
<keyword evidence="3 4" id="KW-0998">Cell outer membrane</keyword>
<proteinExistence type="inferred from homology"/>
<organism evidence="6 7">
    <name type="scientific">Candidatus Coxiella mudrowiae</name>
    <dbReference type="NCBI Taxonomy" id="2054173"/>
    <lineage>
        <taxon>Bacteria</taxon>
        <taxon>Pseudomonadati</taxon>
        <taxon>Pseudomonadota</taxon>
        <taxon>Gammaproteobacteria</taxon>
        <taxon>Legionellales</taxon>
        <taxon>Coxiellaceae</taxon>
        <taxon>Coxiella</taxon>
    </lineage>
</organism>
<evidence type="ECO:0000313" key="7">
    <source>
        <dbReference type="Proteomes" id="UP000063965"/>
    </source>
</evidence>
<gene>
    <name evidence="4" type="primary">bamE</name>
    <name evidence="6" type="ORF">CleRT_11890</name>
</gene>
<keyword evidence="7" id="KW-1185">Reference proteome</keyword>
<accession>A0ABN4HQD0</accession>
<evidence type="ECO:0000256" key="1">
    <source>
        <dbReference type="ARBA" id="ARBA00022729"/>
    </source>
</evidence>
<evidence type="ECO:0000256" key="3">
    <source>
        <dbReference type="ARBA" id="ARBA00023237"/>
    </source>
</evidence>
<dbReference type="InterPro" id="IPR037873">
    <property type="entry name" value="BamE-like"/>
</dbReference>
<dbReference type="InterPro" id="IPR026592">
    <property type="entry name" value="BamE"/>
</dbReference>
<protein>
    <recommendedName>
        <fullName evidence="4">Outer membrane protein assembly factor BamE</fullName>
    </recommendedName>
</protein>
<evidence type="ECO:0000313" key="6">
    <source>
        <dbReference type="EMBL" id="AKQ33813.1"/>
    </source>
</evidence>
<feature type="domain" description="Outer membrane protein assembly factor BamE" evidence="5">
    <location>
        <begin position="28"/>
        <end position="96"/>
    </location>
</feature>
<comment type="subunit">
    <text evidence="4">Part of the Bam complex.</text>
</comment>
<dbReference type="HAMAP" id="MF_00925">
    <property type="entry name" value="OM_assembly_BamE"/>
    <property type="match status" value="1"/>
</dbReference>
<dbReference type="InterPro" id="IPR007450">
    <property type="entry name" value="BamE_dom"/>
</dbReference>
<keyword evidence="1 4" id="KW-0732">Signal</keyword>
<comment type="subcellular location">
    <subcellularLocation>
        <location evidence="4">Cell outer membrane</location>
    </subcellularLocation>
</comment>
<reference evidence="6 7" key="1">
    <citation type="journal article" date="2015" name="Genome Biol. Evol.">
        <title>Distinctive Genome Reduction Rates Revealed by Genomic Analyses of Two Coxiella-Like Endosymbionts in Ticks.</title>
        <authorList>
            <person name="Gottlieb Y."/>
            <person name="Lalzar I."/>
            <person name="Klasson L."/>
        </authorList>
    </citation>
    <scope>NUCLEOTIDE SEQUENCE [LARGE SCALE GENOMIC DNA]</scope>
    <source>
        <strain evidence="6 7">CRt</strain>
    </source>
</reference>
<evidence type="ECO:0000256" key="2">
    <source>
        <dbReference type="ARBA" id="ARBA00023136"/>
    </source>
</evidence>
<dbReference type="PANTHER" id="PTHR37482">
    <property type="entry name" value="OUTER MEMBRANE PROTEIN ASSEMBLY FACTOR BAME"/>
    <property type="match status" value="1"/>
</dbReference>
<evidence type="ECO:0000259" key="5">
    <source>
        <dbReference type="Pfam" id="PF04355"/>
    </source>
</evidence>
<evidence type="ECO:0000256" key="4">
    <source>
        <dbReference type="HAMAP-Rule" id="MF_00925"/>
    </source>
</evidence>
<dbReference type="Pfam" id="PF04355">
    <property type="entry name" value="BamE"/>
    <property type="match status" value="1"/>
</dbReference>
<dbReference type="RefSeq" id="WP_048875463.1">
    <property type="nucleotide sequence ID" value="NZ_CP011126.1"/>
</dbReference>
<sequence length="112" mass="12965">MRRVTLIFLVCLITTLWGCVYHPNIQQGNIITDKDLGNLDTGMTKDQVRAALGNPVLVNIFSDNRMVYVYTFQPGHRRMQSTHLIIYLHNNHVTNFWTDKNKPIGWVNLPNL</sequence>
<dbReference type="Proteomes" id="UP000063965">
    <property type="component" value="Chromosome"/>
</dbReference>
<dbReference type="Gene3D" id="3.30.1450.10">
    <property type="match status" value="1"/>
</dbReference>
<name>A0ABN4HQD0_9COXI</name>
<dbReference type="EMBL" id="CP011126">
    <property type="protein sequence ID" value="AKQ33813.1"/>
    <property type="molecule type" value="Genomic_DNA"/>
</dbReference>
<comment type="function">
    <text evidence="4">Part of the outer membrane protein assembly complex, which is involved in assembly and insertion of beta-barrel proteins into the outer membrane.</text>
</comment>
<dbReference type="PANTHER" id="PTHR37482:SF1">
    <property type="entry name" value="OUTER MEMBRANE PROTEIN ASSEMBLY FACTOR BAME"/>
    <property type="match status" value="1"/>
</dbReference>